<dbReference type="InterPro" id="IPR008928">
    <property type="entry name" value="6-hairpin_glycosidase_sf"/>
</dbReference>
<evidence type="ECO:0000313" key="3">
    <source>
        <dbReference type="EMBL" id="KAG2612824.1"/>
    </source>
</evidence>
<sequence>MWASTRNATLGDRMARVVDALRCCQKKMGTGYLAAYPDAMFDAYEQLDEAWSPYYTAHKHPPPPPAPPLDVVVWMADYFGNRVKNLIQRYTIQRHWEAMNEETGGFNDVMYQLYTITKDQKHLTMAHLFDKPCFLGPLGLHISLHANTHLPVLVGTQKRYEVVGDNLYKDISTYLFDVVNSSHTFATGGTSTMERWHDPKRLVDEIKISSNEETCATYNLLKVSRNLFRWTKEAKYADHYERLLINGIMGNQRGTQPGVMLYFLPMGPGRSKSVSGRPPSGLPPMNPGGWGGPNDTFWCCYGIESFSKLGDSIYFLEEGKTPGLYVIQYIPSIFNWKSAGLTVRQQAKPLFSTDTYFEVSLAISATGDAQVAKVSVRIPSWTSTDDATAILNGQKLNLTATGNSSNGGFLTVTKHWDEDTMTLKFPITLTTEAIKDDRPEYASIQAVLFGPHLLAGLTHGNLPVADSNHSNDGLTPGIWEVNATDASSVAGWVTPLASGSLNRQLVTLTQSAGGRTLVLSASIAGGGLAMQELPAAGTDACVHATFRVYGGGGGGVAEGPNGTIEPFDRPGMAVTNALAVGRPGGGGGGRDTLFNAVPGLDGAPGSVSLELGSRPGCFVTAAGGGNGTRVGVGCRSIDSGDGGAEFRRAASFARAAPLRRYHPLSFAARGFLLEPLRSLQDEFYTVYFSLVSGDAGV</sequence>
<reference evidence="3" key="1">
    <citation type="submission" date="2020-05" db="EMBL/GenBank/DDBJ databases">
        <title>WGS assembly of Panicum virgatum.</title>
        <authorList>
            <person name="Lovell J.T."/>
            <person name="Jenkins J."/>
            <person name="Shu S."/>
            <person name="Juenger T.E."/>
            <person name="Schmutz J."/>
        </authorList>
    </citation>
    <scope>NUCLEOTIDE SEQUENCE</scope>
    <source>
        <strain evidence="3">AP13</strain>
    </source>
</reference>
<evidence type="ECO:0000259" key="1">
    <source>
        <dbReference type="Pfam" id="PF07944"/>
    </source>
</evidence>
<gene>
    <name evidence="3" type="ORF">PVAP13_4KG309500</name>
</gene>
<comment type="caution">
    <text evidence="3">The sequence shown here is derived from an EMBL/GenBank/DDBJ whole genome shotgun (WGS) entry which is preliminary data.</text>
</comment>
<dbReference type="Pfam" id="PF20736">
    <property type="entry name" value="Glyco_hydro127M"/>
    <property type="match status" value="1"/>
</dbReference>
<accession>A0A8T0TVT4</accession>
<name>A0A8T0TVT4_PANVG</name>
<dbReference type="GO" id="GO:0005975">
    <property type="term" value="P:carbohydrate metabolic process"/>
    <property type="evidence" value="ECO:0007669"/>
    <property type="project" value="InterPro"/>
</dbReference>
<proteinExistence type="predicted"/>
<dbReference type="AlphaFoldDB" id="A0A8T0TVT4"/>
<feature type="domain" description="Non-reducing end beta-L-arabinofuranosidase-like GH127 catalytic" evidence="1">
    <location>
        <begin position="1"/>
        <end position="302"/>
    </location>
</feature>
<dbReference type="EMBL" id="CM029043">
    <property type="protein sequence ID" value="KAG2612824.1"/>
    <property type="molecule type" value="Genomic_DNA"/>
</dbReference>
<protein>
    <submittedName>
        <fullName evidence="3">Uncharacterized protein</fullName>
    </submittedName>
</protein>
<dbReference type="PANTHER" id="PTHR31151:SF5">
    <property type="entry name" value="ALPHA-L-ARABINOFURANOSIDASE B ARABINOSE-BINDING DOMAIN-CONTAINING PROTEIN"/>
    <property type="match status" value="1"/>
</dbReference>
<evidence type="ECO:0000259" key="2">
    <source>
        <dbReference type="Pfam" id="PF20736"/>
    </source>
</evidence>
<dbReference type="InterPro" id="IPR012878">
    <property type="entry name" value="Beta-AFase-like_GH127_cat"/>
</dbReference>
<dbReference type="InterPro" id="IPR049046">
    <property type="entry name" value="Beta-AFase-like_GH127_middle"/>
</dbReference>
<dbReference type="Pfam" id="PF07944">
    <property type="entry name" value="Beta-AFase-like_GH127_cat"/>
    <property type="match status" value="1"/>
</dbReference>
<dbReference type="Gene3D" id="2.80.10.50">
    <property type="match status" value="1"/>
</dbReference>
<organism evidence="3 4">
    <name type="scientific">Panicum virgatum</name>
    <name type="common">Blackwell switchgrass</name>
    <dbReference type="NCBI Taxonomy" id="38727"/>
    <lineage>
        <taxon>Eukaryota</taxon>
        <taxon>Viridiplantae</taxon>
        <taxon>Streptophyta</taxon>
        <taxon>Embryophyta</taxon>
        <taxon>Tracheophyta</taxon>
        <taxon>Spermatophyta</taxon>
        <taxon>Magnoliopsida</taxon>
        <taxon>Liliopsida</taxon>
        <taxon>Poales</taxon>
        <taxon>Poaceae</taxon>
        <taxon>PACMAD clade</taxon>
        <taxon>Panicoideae</taxon>
        <taxon>Panicodae</taxon>
        <taxon>Paniceae</taxon>
        <taxon>Panicinae</taxon>
        <taxon>Panicum</taxon>
        <taxon>Panicum sect. Hiantes</taxon>
    </lineage>
</organism>
<dbReference type="SUPFAM" id="SSF48208">
    <property type="entry name" value="Six-hairpin glycosidases"/>
    <property type="match status" value="1"/>
</dbReference>
<dbReference type="PANTHER" id="PTHR31151">
    <property type="entry name" value="PROLINE-TRNA LIGASE (DUF1680)"/>
    <property type="match status" value="1"/>
</dbReference>
<feature type="domain" description="Non-reducing end beta-L-arabinofuranosidase-like GH127 middle" evidence="2">
    <location>
        <begin position="324"/>
        <end position="426"/>
    </location>
</feature>
<dbReference type="Proteomes" id="UP000823388">
    <property type="component" value="Chromosome 4K"/>
</dbReference>
<keyword evidence="4" id="KW-1185">Reference proteome</keyword>
<evidence type="ECO:0000313" key="4">
    <source>
        <dbReference type="Proteomes" id="UP000823388"/>
    </source>
</evidence>